<keyword evidence="6 7" id="KW-0539">Nucleus</keyword>
<evidence type="ECO:0000259" key="8">
    <source>
        <dbReference type="Pfam" id="PF05916"/>
    </source>
</evidence>
<reference evidence="10 11" key="1">
    <citation type="submission" date="2018-11" db="EMBL/GenBank/DDBJ databases">
        <title>Genome sequence of Apiotrichum porosum DSM 27194.</title>
        <authorList>
            <person name="Aliyu H."/>
            <person name="Gorte O."/>
            <person name="Ochsenreither K."/>
        </authorList>
    </citation>
    <scope>NUCLEOTIDE SEQUENCE [LARGE SCALE GENOMIC DNA]</scope>
    <source>
        <strain evidence="10 11">DSM 27194</strain>
    </source>
</reference>
<dbReference type="InterPro" id="IPR036224">
    <property type="entry name" value="GINS_bundle-like_dom_sf"/>
</dbReference>
<name>A0A427XGH1_9TREE</name>
<dbReference type="STRING" id="105984.A0A427XGH1"/>
<feature type="domain" description="GINS subunit" evidence="8">
    <location>
        <begin position="126"/>
        <end position="219"/>
    </location>
</feature>
<sequence length="226" mass="25710">MALPKHLQAGLTPDELTFIAEEDVIDIVPLFSMSRVRLLSGIYGPFTPPGRAQVPLWLALSLKRKRKCRIVAPEWLQVGEYVWEVLSQVERKDSKGLCELLSVSIGTIRFVSLHYFAEKLQVLLRNERDTVEGFQALPRHFIEISKVLLDVASDDLQQPGQLRSLLKDLRELRQAKTRTGMQSEGVMRGTHLDVTNMTPLELCEVKPFIIKAMGMMQSLEPEEEQD</sequence>
<dbReference type="OrthoDB" id="1938138at2759"/>
<comment type="subcellular location">
    <subcellularLocation>
        <location evidence="1 7">Nucleus</location>
    </subcellularLocation>
</comment>
<dbReference type="EMBL" id="RSCE01000014">
    <property type="protein sequence ID" value="RSH77853.1"/>
    <property type="molecule type" value="Genomic_DNA"/>
</dbReference>
<dbReference type="RefSeq" id="XP_028473000.1">
    <property type="nucleotide sequence ID" value="XM_028618633.1"/>
</dbReference>
<evidence type="ECO:0000256" key="6">
    <source>
        <dbReference type="ARBA" id="ARBA00023242"/>
    </source>
</evidence>
<keyword evidence="5" id="KW-0159">Chromosome partition</keyword>
<dbReference type="Proteomes" id="UP000279236">
    <property type="component" value="Unassembled WGS sequence"/>
</dbReference>
<keyword evidence="11" id="KW-1185">Reference proteome</keyword>
<gene>
    <name evidence="10" type="primary">PSF2</name>
    <name evidence="10" type="ORF">EHS24_002918</name>
</gene>
<dbReference type="SUPFAM" id="SSF160059">
    <property type="entry name" value="PriA/YqbF domain"/>
    <property type="match status" value="1"/>
</dbReference>
<dbReference type="PANTHER" id="PTHR12772">
    <property type="entry name" value="DNA REPLICATION COMPLEX GINS PROTEIN PSF2"/>
    <property type="match status" value="1"/>
</dbReference>
<dbReference type="Gene3D" id="1.20.58.1020">
    <property type="match status" value="1"/>
</dbReference>
<evidence type="ECO:0000256" key="1">
    <source>
        <dbReference type="ARBA" id="ARBA00004123"/>
    </source>
</evidence>
<dbReference type="InterPro" id="IPR021151">
    <property type="entry name" value="GINS_A"/>
</dbReference>
<dbReference type="GO" id="GO:0000727">
    <property type="term" value="P:double-strand break repair via break-induced replication"/>
    <property type="evidence" value="ECO:0007669"/>
    <property type="project" value="TreeGrafter"/>
</dbReference>
<dbReference type="CDD" id="cd21694">
    <property type="entry name" value="GINS_B_Psf2"/>
    <property type="match status" value="1"/>
</dbReference>
<feature type="domain" description="DNA replication complex GINS protein PSF2 N-terminal" evidence="9">
    <location>
        <begin position="12"/>
        <end position="71"/>
    </location>
</feature>
<accession>A0A427XGH1</accession>
<dbReference type="PANTHER" id="PTHR12772:SF0">
    <property type="entry name" value="DNA REPLICATION COMPLEX GINS PROTEIN PSF2"/>
    <property type="match status" value="1"/>
</dbReference>
<evidence type="ECO:0000256" key="2">
    <source>
        <dbReference type="ARBA" id="ARBA00010565"/>
    </source>
</evidence>
<dbReference type="FunFam" id="1.20.58.1020:FF:000001">
    <property type="entry name" value="DNA replication complex GINS protein PSF2"/>
    <property type="match status" value="1"/>
</dbReference>
<proteinExistence type="inferred from homology"/>
<dbReference type="PIRSF" id="PIRSF028998">
    <property type="entry name" value="GINS_Psf2_subgr"/>
    <property type="match status" value="1"/>
</dbReference>
<evidence type="ECO:0000256" key="3">
    <source>
        <dbReference type="ARBA" id="ARBA00015139"/>
    </source>
</evidence>
<protein>
    <recommendedName>
        <fullName evidence="3 7">DNA replication complex GINS protein PSF2</fullName>
    </recommendedName>
</protein>
<dbReference type="SUPFAM" id="SSF158573">
    <property type="entry name" value="GINS helical bundle-like"/>
    <property type="match status" value="1"/>
</dbReference>
<dbReference type="AlphaFoldDB" id="A0A427XGH1"/>
<comment type="caution">
    <text evidence="10">The sequence shown here is derived from an EMBL/GenBank/DDBJ whole genome shotgun (WGS) entry which is preliminary data.</text>
</comment>
<dbReference type="InterPro" id="IPR056784">
    <property type="entry name" value="PSF2_N"/>
</dbReference>
<dbReference type="FunFam" id="3.40.5.50:FF:000001">
    <property type="entry name" value="DNA replication complex GINS protein PSF2"/>
    <property type="match status" value="1"/>
</dbReference>
<dbReference type="GO" id="GO:0006260">
    <property type="term" value="P:DNA replication"/>
    <property type="evidence" value="ECO:0007669"/>
    <property type="project" value="UniProtKB-KW"/>
</dbReference>
<evidence type="ECO:0000313" key="10">
    <source>
        <dbReference type="EMBL" id="RSH77853.1"/>
    </source>
</evidence>
<dbReference type="InterPro" id="IPR007257">
    <property type="entry name" value="GINS_Psf2"/>
</dbReference>
<dbReference type="Pfam" id="PF05916">
    <property type="entry name" value="Sld5"/>
    <property type="match status" value="1"/>
</dbReference>
<comment type="subunit">
    <text evidence="7">Component of the GINS complex.</text>
</comment>
<evidence type="ECO:0000259" key="9">
    <source>
        <dbReference type="Pfam" id="PF25005"/>
    </source>
</evidence>
<evidence type="ECO:0000256" key="4">
    <source>
        <dbReference type="ARBA" id="ARBA00022705"/>
    </source>
</evidence>
<dbReference type="GO" id="GO:0000811">
    <property type="term" value="C:GINS complex"/>
    <property type="evidence" value="ECO:0007669"/>
    <property type="project" value="TreeGrafter"/>
</dbReference>
<evidence type="ECO:0000256" key="5">
    <source>
        <dbReference type="ARBA" id="ARBA00022829"/>
    </source>
</evidence>
<comment type="similarity">
    <text evidence="2 7">Belongs to the GINS2/PSF2 family.</text>
</comment>
<keyword evidence="4 7" id="KW-0235">DNA replication</keyword>
<evidence type="ECO:0000313" key="11">
    <source>
        <dbReference type="Proteomes" id="UP000279236"/>
    </source>
</evidence>
<dbReference type="GO" id="GO:0007059">
    <property type="term" value="P:chromosome segregation"/>
    <property type="evidence" value="ECO:0007669"/>
    <property type="project" value="UniProtKB-KW"/>
</dbReference>
<dbReference type="GeneID" id="39587461"/>
<dbReference type="Gene3D" id="3.40.5.50">
    <property type="match status" value="1"/>
</dbReference>
<dbReference type="CDD" id="cd11712">
    <property type="entry name" value="GINS_A_psf2"/>
    <property type="match status" value="1"/>
</dbReference>
<organism evidence="10 11">
    <name type="scientific">Apiotrichum porosum</name>
    <dbReference type="NCBI Taxonomy" id="105984"/>
    <lineage>
        <taxon>Eukaryota</taxon>
        <taxon>Fungi</taxon>
        <taxon>Dikarya</taxon>
        <taxon>Basidiomycota</taxon>
        <taxon>Agaricomycotina</taxon>
        <taxon>Tremellomycetes</taxon>
        <taxon>Trichosporonales</taxon>
        <taxon>Trichosporonaceae</taxon>
        <taxon>Apiotrichum</taxon>
    </lineage>
</organism>
<dbReference type="Pfam" id="PF25005">
    <property type="entry name" value="PSF2_N"/>
    <property type="match status" value="1"/>
</dbReference>
<evidence type="ECO:0000256" key="7">
    <source>
        <dbReference type="PIRNR" id="PIRNR028998"/>
    </source>
</evidence>